<feature type="repeat" description="WD" evidence="3">
    <location>
        <begin position="175"/>
        <end position="218"/>
    </location>
</feature>
<protein>
    <submittedName>
        <fullName evidence="4">WD40 repeat domain-containing protein</fullName>
    </submittedName>
</protein>
<name>A0ABW1GW18_9ACTN</name>
<evidence type="ECO:0000256" key="3">
    <source>
        <dbReference type="PROSITE-ProRule" id="PRU00221"/>
    </source>
</evidence>
<dbReference type="PROSITE" id="PS50082">
    <property type="entry name" value="WD_REPEATS_2"/>
    <property type="match status" value="1"/>
</dbReference>
<evidence type="ECO:0000256" key="2">
    <source>
        <dbReference type="ARBA" id="ARBA00022737"/>
    </source>
</evidence>
<accession>A0ABW1GW18</accession>
<dbReference type="PANTHER" id="PTHR22847">
    <property type="entry name" value="WD40 REPEAT PROTEIN"/>
    <property type="match status" value="1"/>
</dbReference>
<keyword evidence="1 3" id="KW-0853">WD repeat</keyword>
<dbReference type="Pfam" id="PF00400">
    <property type="entry name" value="WD40"/>
    <property type="match status" value="2"/>
</dbReference>
<dbReference type="InterPro" id="IPR036322">
    <property type="entry name" value="WD40_repeat_dom_sf"/>
</dbReference>
<reference evidence="5" key="1">
    <citation type="journal article" date="2019" name="Int. J. Syst. Evol. Microbiol.">
        <title>The Global Catalogue of Microorganisms (GCM) 10K type strain sequencing project: providing services to taxonomists for standard genome sequencing and annotation.</title>
        <authorList>
            <consortium name="The Broad Institute Genomics Platform"/>
            <consortium name="The Broad Institute Genome Sequencing Center for Infectious Disease"/>
            <person name="Wu L."/>
            <person name="Ma J."/>
        </authorList>
    </citation>
    <scope>NUCLEOTIDE SEQUENCE [LARGE SCALE GENOMIC DNA]</scope>
    <source>
        <strain evidence="5">JCM 4147</strain>
    </source>
</reference>
<gene>
    <name evidence="4" type="ORF">ACFP1B_33565</name>
</gene>
<evidence type="ECO:0000313" key="4">
    <source>
        <dbReference type="EMBL" id="MFC5918323.1"/>
    </source>
</evidence>
<keyword evidence="5" id="KW-1185">Reference proteome</keyword>
<dbReference type="PROSITE" id="PS00678">
    <property type="entry name" value="WD_REPEATS_1"/>
    <property type="match status" value="1"/>
</dbReference>
<dbReference type="Proteomes" id="UP001596200">
    <property type="component" value="Unassembled WGS sequence"/>
</dbReference>
<comment type="caution">
    <text evidence="4">The sequence shown here is derived from an EMBL/GenBank/DDBJ whole genome shotgun (WGS) entry which is preliminary data.</text>
</comment>
<keyword evidence="2" id="KW-0677">Repeat</keyword>
<dbReference type="SUPFAM" id="SSF50978">
    <property type="entry name" value="WD40 repeat-like"/>
    <property type="match status" value="1"/>
</dbReference>
<dbReference type="InterPro" id="IPR001680">
    <property type="entry name" value="WD40_rpt"/>
</dbReference>
<dbReference type="InterPro" id="IPR019775">
    <property type="entry name" value="WD40_repeat_CS"/>
</dbReference>
<evidence type="ECO:0000313" key="5">
    <source>
        <dbReference type="Proteomes" id="UP001596200"/>
    </source>
</evidence>
<evidence type="ECO:0000256" key="1">
    <source>
        <dbReference type="ARBA" id="ARBA00022574"/>
    </source>
</evidence>
<dbReference type="EMBL" id="JBHSPU010000038">
    <property type="protein sequence ID" value="MFC5918323.1"/>
    <property type="molecule type" value="Genomic_DNA"/>
</dbReference>
<dbReference type="PANTHER" id="PTHR22847:SF637">
    <property type="entry name" value="WD REPEAT DOMAIN 5B"/>
    <property type="match status" value="1"/>
</dbReference>
<dbReference type="SMART" id="SM00320">
    <property type="entry name" value="WD40"/>
    <property type="match status" value="3"/>
</dbReference>
<dbReference type="RefSeq" id="WP_344516501.1">
    <property type="nucleotide sequence ID" value="NZ_BAAATU010000040.1"/>
</dbReference>
<proteinExistence type="predicted"/>
<organism evidence="4 5">
    <name type="scientific">Streptomyces pulveraceus</name>
    <dbReference type="NCBI Taxonomy" id="68258"/>
    <lineage>
        <taxon>Bacteria</taxon>
        <taxon>Bacillati</taxon>
        <taxon>Actinomycetota</taxon>
        <taxon>Actinomycetes</taxon>
        <taxon>Kitasatosporales</taxon>
        <taxon>Streptomycetaceae</taxon>
        <taxon>Streptomyces</taxon>
    </lineage>
</organism>
<dbReference type="Gene3D" id="2.130.10.10">
    <property type="entry name" value="YVTN repeat-like/Quinoprotein amine dehydrogenase"/>
    <property type="match status" value="1"/>
</dbReference>
<dbReference type="InterPro" id="IPR015943">
    <property type="entry name" value="WD40/YVTN_repeat-like_dom_sf"/>
</dbReference>
<sequence length="243" mass="25808">MSSSCLSVGLLPAACDADRDGLLRIVDLETRETFGAPLDCRDTEPTALATAVVDGRTLALVGTRAGTVRTWDLAGRQETGPPLATGDDRGVRALGAIEVAGDTTLVTGHADRTVRIWGAAGRTSPGRPLHGHTRAVERVATALVDGTPVAVTTAGYDPHPRVWDLATGRERGEPLHGHRRRIADLALTTLDDRTVAVTGGDDATVRGWDLHTHTRILRALRFPYRVHSVIAVDGGALLVGFER</sequence>